<protein>
    <submittedName>
        <fullName evidence="3">Uncharacterized protein LOC109704808</fullName>
    </submittedName>
</protein>
<dbReference type="RefSeq" id="XP_020081183.1">
    <property type="nucleotide sequence ID" value="XM_020225594.1"/>
</dbReference>
<evidence type="ECO:0000313" key="3">
    <source>
        <dbReference type="RefSeq" id="XP_020081183.1"/>
    </source>
</evidence>
<reference evidence="2" key="1">
    <citation type="journal article" date="2015" name="Nat. Genet.">
        <title>The pineapple genome and the evolution of CAM photosynthesis.</title>
        <authorList>
            <person name="Ming R."/>
            <person name="VanBuren R."/>
            <person name="Wai C.M."/>
            <person name="Tang H."/>
            <person name="Schatz M.C."/>
            <person name="Bowers J.E."/>
            <person name="Lyons E."/>
            <person name="Wang M.L."/>
            <person name="Chen J."/>
            <person name="Biggers E."/>
            <person name="Zhang J."/>
            <person name="Huang L."/>
            <person name="Zhang L."/>
            <person name="Miao W."/>
            <person name="Zhang J."/>
            <person name="Ye Z."/>
            <person name="Miao C."/>
            <person name="Lin Z."/>
            <person name="Wang H."/>
            <person name="Zhou H."/>
            <person name="Yim W.C."/>
            <person name="Priest H.D."/>
            <person name="Zheng C."/>
            <person name="Woodhouse M."/>
            <person name="Edger P.P."/>
            <person name="Guyot R."/>
            <person name="Guo H.B."/>
            <person name="Guo H."/>
            <person name="Zheng G."/>
            <person name="Singh R."/>
            <person name="Sharma A."/>
            <person name="Min X."/>
            <person name="Zheng Y."/>
            <person name="Lee H."/>
            <person name="Gurtowski J."/>
            <person name="Sedlazeck F.J."/>
            <person name="Harkess A."/>
            <person name="McKain M.R."/>
            <person name="Liao Z."/>
            <person name="Fang J."/>
            <person name="Liu J."/>
            <person name="Zhang X."/>
            <person name="Zhang Q."/>
            <person name="Hu W."/>
            <person name="Qin Y."/>
            <person name="Wang K."/>
            <person name="Chen L.Y."/>
            <person name="Shirley N."/>
            <person name="Lin Y.R."/>
            <person name="Liu L.Y."/>
            <person name="Hernandez A.G."/>
            <person name="Wright C.L."/>
            <person name="Bulone V."/>
            <person name="Tuskan G.A."/>
            <person name="Heath K."/>
            <person name="Zee F."/>
            <person name="Moore P.H."/>
            <person name="Sunkar R."/>
            <person name="Leebens-Mack J.H."/>
            <person name="Mockler T."/>
            <person name="Bennetzen J.L."/>
            <person name="Freeling M."/>
            <person name="Sankoff D."/>
            <person name="Paterson A.H."/>
            <person name="Zhu X."/>
            <person name="Yang X."/>
            <person name="Smith J.A."/>
            <person name="Cushman J.C."/>
            <person name="Paull R.E."/>
            <person name="Yu Q."/>
        </authorList>
    </citation>
    <scope>NUCLEOTIDE SEQUENCE [LARGE SCALE GENOMIC DNA]</scope>
    <source>
        <strain evidence="2">cv. F153</strain>
    </source>
</reference>
<gene>
    <name evidence="3" type="primary">LOC109704808</name>
</gene>
<feature type="compositionally biased region" description="Low complexity" evidence="1">
    <location>
        <begin position="130"/>
        <end position="157"/>
    </location>
</feature>
<feature type="compositionally biased region" description="Pro residues" evidence="1">
    <location>
        <begin position="182"/>
        <end position="198"/>
    </location>
</feature>
<feature type="non-terminal residue" evidence="3">
    <location>
        <position position="1"/>
    </location>
</feature>
<evidence type="ECO:0000313" key="2">
    <source>
        <dbReference type="Proteomes" id="UP000515123"/>
    </source>
</evidence>
<accession>A0A6P5EI11</accession>
<evidence type="ECO:0000256" key="1">
    <source>
        <dbReference type="SAM" id="MobiDB-lite"/>
    </source>
</evidence>
<keyword evidence="2" id="KW-1185">Reference proteome</keyword>
<organism evidence="2 3">
    <name type="scientific">Ananas comosus</name>
    <name type="common">Pineapple</name>
    <name type="synonym">Ananas ananas</name>
    <dbReference type="NCBI Taxonomy" id="4615"/>
    <lineage>
        <taxon>Eukaryota</taxon>
        <taxon>Viridiplantae</taxon>
        <taxon>Streptophyta</taxon>
        <taxon>Embryophyta</taxon>
        <taxon>Tracheophyta</taxon>
        <taxon>Spermatophyta</taxon>
        <taxon>Magnoliopsida</taxon>
        <taxon>Liliopsida</taxon>
        <taxon>Poales</taxon>
        <taxon>Bromeliaceae</taxon>
        <taxon>Bromelioideae</taxon>
        <taxon>Ananas</taxon>
    </lineage>
</organism>
<name>A0A6P5EI11_ANACO</name>
<dbReference type="GeneID" id="109704808"/>
<sequence>SGGGRGGGGPLRFCPAHPYPCLLSLPLTPPRLRCDFVFPPLRPSSTASDDNASHVLLALSLSFLLHLLRCLPQQRLSADIGVVECKNYDGTLDALDALRCSEFMPADDDALRCSEFMPVDDDARRCGDFTAPSTPSAAPPATAIATSTARDPSLSSDRPPPTPSAAPHPYATPITPNSPLTTAPPPATSTPTSSPPLPTQRHKSPLSRAIGSGGGASGAAGVTFELLGPQQE</sequence>
<dbReference type="Proteomes" id="UP000515123">
    <property type="component" value="Unplaced"/>
</dbReference>
<dbReference type="AlphaFoldDB" id="A0A6P5EI11"/>
<feature type="region of interest" description="Disordered" evidence="1">
    <location>
        <begin position="127"/>
        <end position="232"/>
    </location>
</feature>
<feature type="compositionally biased region" description="Low complexity" evidence="1">
    <location>
        <begin position="167"/>
        <end position="181"/>
    </location>
</feature>
<proteinExistence type="predicted"/>
<reference evidence="3" key="2">
    <citation type="submission" date="2025-08" db="UniProtKB">
        <authorList>
            <consortium name="RefSeq"/>
        </authorList>
    </citation>
    <scope>IDENTIFICATION</scope>
    <source>
        <tissue evidence="3">Leaf</tissue>
    </source>
</reference>